<reference evidence="1" key="1">
    <citation type="submission" date="2021-06" db="EMBL/GenBank/DDBJ databases">
        <authorList>
            <person name="Kallberg Y."/>
            <person name="Tangrot J."/>
            <person name="Rosling A."/>
        </authorList>
    </citation>
    <scope>NUCLEOTIDE SEQUENCE</scope>
    <source>
        <strain evidence="1">28 12/20/2015</strain>
    </source>
</reference>
<feature type="non-terminal residue" evidence="1">
    <location>
        <position position="1"/>
    </location>
</feature>
<evidence type="ECO:0000313" key="1">
    <source>
        <dbReference type="EMBL" id="CAG8612299.1"/>
    </source>
</evidence>
<name>A0ACA9MVM8_9GLOM</name>
<comment type="caution">
    <text evidence="1">The sequence shown here is derived from an EMBL/GenBank/DDBJ whole genome shotgun (WGS) entry which is preliminary data.</text>
</comment>
<evidence type="ECO:0000313" key="2">
    <source>
        <dbReference type="Proteomes" id="UP000789366"/>
    </source>
</evidence>
<protein>
    <submittedName>
        <fullName evidence="1">16471_t:CDS:1</fullName>
    </submittedName>
</protein>
<proteinExistence type="predicted"/>
<accession>A0ACA9MVM8</accession>
<dbReference type="EMBL" id="CAJVPW010010134">
    <property type="protein sequence ID" value="CAG8612299.1"/>
    <property type="molecule type" value="Genomic_DNA"/>
</dbReference>
<organism evidence="1 2">
    <name type="scientific">Cetraspora pellucida</name>
    <dbReference type="NCBI Taxonomy" id="1433469"/>
    <lineage>
        <taxon>Eukaryota</taxon>
        <taxon>Fungi</taxon>
        <taxon>Fungi incertae sedis</taxon>
        <taxon>Mucoromycota</taxon>
        <taxon>Glomeromycotina</taxon>
        <taxon>Glomeromycetes</taxon>
        <taxon>Diversisporales</taxon>
        <taxon>Gigasporaceae</taxon>
        <taxon>Cetraspora</taxon>
    </lineage>
</organism>
<gene>
    <name evidence="1" type="ORF">SPELUC_LOCUS7543</name>
</gene>
<sequence>SPEKHRFTEDIIVLGVKPTNKHNTYGVYKACNDALGYNKALKSSLTNKKNTVREILKKFNKFKVTSKKALKIDAALTQIPNSCVAKGPNSLVEEEAKSQNSNTLSLNCLYVE</sequence>
<keyword evidence="2" id="KW-1185">Reference proteome</keyword>
<dbReference type="Proteomes" id="UP000789366">
    <property type="component" value="Unassembled WGS sequence"/>
</dbReference>